<dbReference type="InterPro" id="IPR043519">
    <property type="entry name" value="NT_sf"/>
</dbReference>
<comment type="catalytic activity">
    <reaction evidence="11">
        <text>a tRNA with a 3' CCA end + 2 CTP + ATP = a tRNA with a 3' CCACCA end + 3 diphosphate</text>
        <dbReference type="Rhea" id="RHEA:76235"/>
        <dbReference type="Rhea" id="RHEA-COMP:10468"/>
        <dbReference type="Rhea" id="RHEA-COMP:18655"/>
        <dbReference type="ChEBI" id="CHEBI:30616"/>
        <dbReference type="ChEBI" id="CHEBI:33019"/>
        <dbReference type="ChEBI" id="CHEBI:37563"/>
        <dbReference type="ChEBI" id="CHEBI:83071"/>
        <dbReference type="ChEBI" id="CHEBI:195187"/>
    </reaction>
</comment>
<evidence type="ECO:0000256" key="5">
    <source>
        <dbReference type="ARBA" id="ARBA00022723"/>
    </source>
</evidence>
<evidence type="ECO:0000256" key="4">
    <source>
        <dbReference type="ARBA" id="ARBA00022695"/>
    </source>
</evidence>
<dbReference type="HAMAP" id="MF_01263">
    <property type="entry name" value="CCA_bact_type3"/>
    <property type="match status" value="1"/>
</dbReference>
<keyword evidence="16" id="KW-1185">Reference proteome</keyword>
<evidence type="ECO:0000259" key="12">
    <source>
        <dbReference type="Pfam" id="PF01743"/>
    </source>
</evidence>
<dbReference type="InterPro" id="IPR023068">
    <property type="entry name" value="CCA-adding_enz_firmicutes"/>
</dbReference>
<dbReference type="SUPFAM" id="SSF81891">
    <property type="entry name" value="Poly A polymerase C-terminal region-like"/>
    <property type="match status" value="1"/>
</dbReference>
<dbReference type="Gene3D" id="1.10.246.80">
    <property type="match status" value="1"/>
</dbReference>
<reference evidence="15 16" key="1">
    <citation type="submission" date="2021-03" db="EMBL/GenBank/DDBJ databases">
        <title>Genomic Encyclopedia of Type Strains, Phase IV (KMG-IV): sequencing the most valuable type-strain genomes for metagenomic binning, comparative biology and taxonomic classification.</title>
        <authorList>
            <person name="Goeker M."/>
        </authorList>
    </citation>
    <scope>NUCLEOTIDE SEQUENCE [LARGE SCALE GENOMIC DNA]</scope>
    <source>
        <strain evidence="15 16">DSM 25790</strain>
    </source>
</reference>
<evidence type="ECO:0000256" key="10">
    <source>
        <dbReference type="ARBA" id="ARBA00022884"/>
    </source>
</evidence>
<keyword evidence="8 11" id="KW-0067">ATP-binding</keyword>
<dbReference type="GO" id="GO:0016787">
    <property type="term" value="F:hydrolase activity"/>
    <property type="evidence" value="ECO:0007669"/>
    <property type="project" value="UniProtKB-KW"/>
</dbReference>
<keyword evidence="9 11" id="KW-0460">Magnesium</keyword>
<dbReference type="Pfam" id="PF12627">
    <property type="entry name" value="PolyA_pol_RNAbd"/>
    <property type="match status" value="1"/>
</dbReference>
<accession>A0ABS4S4E0</accession>
<feature type="domain" description="Poly A polymerase head" evidence="12">
    <location>
        <begin position="23"/>
        <end position="143"/>
    </location>
</feature>
<dbReference type="Pfam" id="PF13735">
    <property type="entry name" value="tRNA_NucTran2_2"/>
    <property type="match status" value="1"/>
</dbReference>
<dbReference type="InterPro" id="IPR002646">
    <property type="entry name" value="PolA_pol_head_dom"/>
</dbReference>
<feature type="binding site" evidence="11">
    <location>
        <position position="43"/>
    </location>
    <ligand>
        <name>Mg(2+)</name>
        <dbReference type="ChEBI" id="CHEBI:18420"/>
    </ligand>
</feature>
<keyword evidence="5 11" id="KW-0479">Metal-binding</keyword>
<dbReference type="Proteomes" id="UP001519294">
    <property type="component" value="Unassembled WGS sequence"/>
</dbReference>
<keyword evidence="10 11" id="KW-0694">RNA-binding</keyword>
<evidence type="ECO:0000259" key="14">
    <source>
        <dbReference type="Pfam" id="PF13735"/>
    </source>
</evidence>
<feature type="domain" description="CCA-adding enzyme C-terminal" evidence="14">
    <location>
        <begin position="262"/>
        <end position="392"/>
    </location>
</feature>
<dbReference type="Gene3D" id="1.10.3090.10">
    <property type="entry name" value="cca-adding enzyme, domain 2"/>
    <property type="match status" value="1"/>
</dbReference>
<comment type="miscellaneous">
    <text evidence="11">A single active site specifically recognizes both ATP and CTP and is responsible for their addition.</text>
</comment>
<keyword evidence="2 11" id="KW-0808">Transferase</keyword>
<evidence type="ECO:0000256" key="8">
    <source>
        <dbReference type="ARBA" id="ARBA00022840"/>
    </source>
</evidence>
<comment type="catalytic activity">
    <reaction evidence="11">
        <text>a tRNA precursor + 2 CTP + ATP = a tRNA with a 3' CCA end + 3 diphosphate</text>
        <dbReference type="Rhea" id="RHEA:14433"/>
        <dbReference type="Rhea" id="RHEA-COMP:10465"/>
        <dbReference type="Rhea" id="RHEA-COMP:10468"/>
        <dbReference type="ChEBI" id="CHEBI:30616"/>
        <dbReference type="ChEBI" id="CHEBI:33019"/>
        <dbReference type="ChEBI" id="CHEBI:37563"/>
        <dbReference type="ChEBI" id="CHEBI:74896"/>
        <dbReference type="ChEBI" id="CHEBI:83071"/>
        <dbReference type="EC" id="2.7.7.72"/>
    </reaction>
</comment>
<feature type="binding site" evidence="11">
    <location>
        <position position="161"/>
    </location>
    <ligand>
        <name>ATP</name>
        <dbReference type="ChEBI" id="CHEBI:30616"/>
    </ligand>
</feature>
<feature type="binding site" evidence="11">
    <location>
        <position position="31"/>
    </location>
    <ligand>
        <name>ATP</name>
        <dbReference type="ChEBI" id="CHEBI:30616"/>
    </ligand>
</feature>
<feature type="binding site" evidence="11">
    <location>
        <position position="28"/>
    </location>
    <ligand>
        <name>CTP</name>
        <dbReference type="ChEBI" id="CHEBI:37563"/>
    </ligand>
</feature>
<dbReference type="InterPro" id="IPR032810">
    <property type="entry name" value="CCA-adding_enz_C"/>
</dbReference>
<keyword evidence="3 11" id="KW-0819">tRNA processing</keyword>
<feature type="binding site" evidence="11">
    <location>
        <position position="164"/>
    </location>
    <ligand>
        <name>ATP</name>
        <dbReference type="ChEBI" id="CHEBI:30616"/>
    </ligand>
</feature>
<evidence type="ECO:0000259" key="13">
    <source>
        <dbReference type="Pfam" id="PF12627"/>
    </source>
</evidence>
<dbReference type="SUPFAM" id="SSF81301">
    <property type="entry name" value="Nucleotidyltransferase"/>
    <property type="match status" value="1"/>
</dbReference>
<dbReference type="Pfam" id="PF01743">
    <property type="entry name" value="PolyA_pol"/>
    <property type="match status" value="1"/>
</dbReference>
<dbReference type="EC" id="2.7.7.72" evidence="11"/>
<proteinExistence type="inferred from homology"/>
<protein>
    <recommendedName>
        <fullName evidence="11">CCA-adding enzyme</fullName>
        <ecNumber evidence="11">2.7.7.72</ecNumber>
    </recommendedName>
    <alternativeName>
        <fullName evidence="11">CCA tRNA nucleotidyltransferase</fullName>
    </alternativeName>
    <alternativeName>
        <fullName evidence="11">tRNA CCA-pyrophosphorylase</fullName>
    </alternativeName>
    <alternativeName>
        <fullName evidence="11">tRNA adenylyl-/cytidylyl- transferase</fullName>
    </alternativeName>
    <alternativeName>
        <fullName evidence="11">tRNA nucleotidyltransferase</fullName>
    </alternativeName>
    <alternativeName>
        <fullName evidence="11">tRNA-NT</fullName>
    </alternativeName>
</protein>
<feature type="binding site" evidence="11">
    <location>
        <position position="155"/>
    </location>
    <ligand>
        <name>CTP</name>
        <dbReference type="ChEBI" id="CHEBI:37563"/>
    </ligand>
</feature>
<comment type="caution">
    <text evidence="15">The sequence shown here is derived from an EMBL/GenBank/DDBJ whole genome shotgun (WGS) entry which is preliminary data.</text>
</comment>
<evidence type="ECO:0000256" key="1">
    <source>
        <dbReference type="ARBA" id="ARBA00001946"/>
    </source>
</evidence>
<dbReference type="RefSeq" id="WP_226370583.1">
    <property type="nucleotide sequence ID" value="NZ_JAGIKX010000001.1"/>
</dbReference>
<dbReference type="GO" id="GO:0004810">
    <property type="term" value="F:CCA tRNA nucleotidyltransferase activity"/>
    <property type="evidence" value="ECO:0007669"/>
    <property type="project" value="UniProtKB-EC"/>
</dbReference>
<feature type="binding site" evidence="11">
    <location>
        <position position="158"/>
    </location>
    <ligand>
        <name>ATP</name>
        <dbReference type="ChEBI" id="CHEBI:30616"/>
    </ligand>
</feature>
<sequence>MLTEAFLAGKEVIDKLNSHNHQAFFVGGCVRDLLLNREIGDIDIATSAAPKMVQNIFDKVIPVGIEHGTVIVRHKQQSFEVTTFRVDGKYTDQRHPDEVTFVSAVDKDLERRDFTINALAMDMNGKIIDLFGGKKDLQQKVIRTVGDGYERFTEDPLRIIRAIRFSGQLGFFIDHDTLQAMEQVKKQIKNLAKERITQEITKLFAGSYLNLGIDYLKRTEIYKNLPIIAQYPGIIHKLPKSLKPLYSFGETIALFHYIEPQVPIINWVKAWKCSNKIKQEAIQLIDALRYYQEHQIDKWLVYQLDSVYYSGFDRLISIFHPEDYPIEPTMKKLVRELPIQSKKDLALNGNHLMEIFPEAPKGPWLKNTINRLEKEVVLGRIINTKYTLKEWIRCNPPEIN</sequence>
<evidence type="ECO:0000256" key="7">
    <source>
        <dbReference type="ARBA" id="ARBA00022800"/>
    </source>
</evidence>
<evidence type="ECO:0000256" key="3">
    <source>
        <dbReference type="ARBA" id="ARBA00022694"/>
    </source>
</evidence>
<keyword evidence="15" id="KW-0378">Hydrolase</keyword>
<keyword evidence="4 11" id="KW-0548">Nucleotidyltransferase</keyword>
<dbReference type="InterPro" id="IPR050264">
    <property type="entry name" value="Bact_CCA-adding_enz_type3_sf"/>
</dbReference>
<comment type="similarity">
    <text evidence="11">Belongs to the tRNA nucleotidyltransferase/poly(A) polymerase family. Bacterial CCA-adding enzyme type 3 subfamily.</text>
</comment>
<evidence type="ECO:0000256" key="2">
    <source>
        <dbReference type="ARBA" id="ARBA00022679"/>
    </source>
</evidence>
<dbReference type="NCBIfam" id="NF009814">
    <property type="entry name" value="PRK13299.1"/>
    <property type="match status" value="1"/>
</dbReference>
<feature type="binding site" evidence="11">
    <location>
        <position position="161"/>
    </location>
    <ligand>
        <name>CTP</name>
        <dbReference type="ChEBI" id="CHEBI:37563"/>
    </ligand>
</feature>
<keyword evidence="6 11" id="KW-0547">Nucleotide-binding</keyword>
<evidence type="ECO:0000256" key="6">
    <source>
        <dbReference type="ARBA" id="ARBA00022741"/>
    </source>
</evidence>
<name>A0ABS4S4E0_9BACI</name>
<dbReference type="EMBL" id="JAGIKX010000001">
    <property type="protein sequence ID" value="MBP2256360.1"/>
    <property type="molecule type" value="Genomic_DNA"/>
</dbReference>
<feature type="domain" description="tRNA nucleotidyltransferase/poly(A) polymerase RNA and SrmB- binding" evidence="13">
    <location>
        <begin position="170"/>
        <end position="229"/>
    </location>
</feature>
<feature type="binding site" evidence="11">
    <location>
        <position position="158"/>
    </location>
    <ligand>
        <name>CTP</name>
        <dbReference type="ChEBI" id="CHEBI:37563"/>
    </ligand>
</feature>
<feature type="binding site" evidence="11">
    <location>
        <position position="28"/>
    </location>
    <ligand>
        <name>ATP</name>
        <dbReference type="ChEBI" id="CHEBI:30616"/>
    </ligand>
</feature>
<comment type="cofactor">
    <cofactor evidence="1 11">
        <name>Mg(2+)</name>
        <dbReference type="ChEBI" id="CHEBI:18420"/>
    </cofactor>
</comment>
<evidence type="ECO:0000313" key="15">
    <source>
        <dbReference type="EMBL" id="MBP2256360.1"/>
    </source>
</evidence>
<dbReference type="PANTHER" id="PTHR46173:SF1">
    <property type="entry name" value="CCA TRNA NUCLEOTIDYLTRANSFERASE 1, MITOCHONDRIAL"/>
    <property type="match status" value="1"/>
</dbReference>
<feature type="binding site" evidence="11">
    <location>
        <position position="164"/>
    </location>
    <ligand>
        <name>CTP</name>
        <dbReference type="ChEBI" id="CHEBI:37563"/>
    </ligand>
</feature>
<dbReference type="CDD" id="cd05398">
    <property type="entry name" value="NT_ClassII-CCAase"/>
    <property type="match status" value="1"/>
</dbReference>
<feature type="binding site" evidence="11">
    <location>
        <position position="155"/>
    </location>
    <ligand>
        <name>ATP</name>
        <dbReference type="ChEBI" id="CHEBI:30616"/>
    </ligand>
</feature>
<gene>
    <name evidence="11" type="primary">cca</name>
    <name evidence="15" type="ORF">J2Z81_000292</name>
</gene>
<dbReference type="InterPro" id="IPR032828">
    <property type="entry name" value="PolyA_RNA-bd"/>
</dbReference>
<evidence type="ECO:0000313" key="16">
    <source>
        <dbReference type="Proteomes" id="UP001519294"/>
    </source>
</evidence>
<evidence type="ECO:0000256" key="9">
    <source>
        <dbReference type="ARBA" id="ARBA00022842"/>
    </source>
</evidence>
<dbReference type="PANTHER" id="PTHR46173">
    <property type="entry name" value="CCA TRNA NUCLEOTIDYLTRANSFERASE 1, MITOCHONDRIAL"/>
    <property type="match status" value="1"/>
</dbReference>
<comment type="subunit">
    <text evidence="11">Homodimer.</text>
</comment>
<feature type="binding site" evidence="11">
    <location>
        <position position="112"/>
    </location>
    <ligand>
        <name>CTP</name>
        <dbReference type="ChEBI" id="CHEBI:37563"/>
    </ligand>
</feature>
<dbReference type="Gene3D" id="1.20.58.560">
    <property type="match status" value="1"/>
</dbReference>
<comment type="function">
    <text evidence="11">Catalyzes the addition and repair of the essential 3'-terminal CCA sequence in tRNAs without using a nucleic acid template. Adds these three nucleotides in the order of C, C, and A to the tRNA nucleotide-73, using CTP and ATP as substrates and producing inorganic pyrophosphate. tRNA 3'-terminal CCA addition is required both for tRNA processing and repair. Also involved in tRNA surveillance by mediating tandem CCA addition to generate a CCACCA at the 3' terminus of unstable tRNAs. While stable tRNAs receive only 3'-terminal CCA, unstable tRNAs are marked with CCACCA and rapidly degraded.</text>
</comment>
<feature type="binding site" evidence="11">
    <location>
        <position position="112"/>
    </location>
    <ligand>
        <name>ATP</name>
        <dbReference type="ChEBI" id="CHEBI:30616"/>
    </ligand>
</feature>
<evidence type="ECO:0000256" key="11">
    <source>
        <dbReference type="HAMAP-Rule" id="MF_01263"/>
    </source>
</evidence>
<dbReference type="Gene3D" id="3.30.460.10">
    <property type="entry name" value="Beta Polymerase, domain 2"/>
    <property type="match status" value="1"/>
</dbReference>
<feature type="binding site" evidence="11">
    <location>
        <position position="41"/>
    </location>
    <ligand>
        <name>Mg(2+)</name>
        <dbReference type="ChEBI" id="CHEBI:18420"/>
    </ligand>
</feature>
<keyword evidence="7 11" id="KW-0692">RNA repair</keyword>
<organism evidence="15 16">
    <name type="scientific">Virgibacillus alimentarius</name>
    <dbReference type="NCBI Taxonomy" id="698769"/>
    <lineage>
        <taxon>Bacteria</taxon>
        <taxon>Bacillati</taxon>
        <taxon>Bacillota</taxon>
        <taxon>Bacilli</taxon>
        <taxon>Bacillales</taxon>
        <taxon>Bacillaceae</taxon>
        <taxon>Virgibacillus</taxon>
    </lineage>
</organism>
<feature type="binding site" evidence="11">
    <location>
        <position position="31"/>
    </location>
    <ligand>
        <name>CTP</name>
        <dbReference type="ChEBI" id="CHEBI:37563"/>
    </ligand>
</feature>